<feature type="transmembrane region" description="Helical" evidence="2">
    <location>
        <begin position="269"/>
        <end position="290"/>
    </location>
</feature>
<keyword evidence="2" id="KW-1133">Transmembrane helix</keyword>
<feature type="compositionally biased region" description="Basic residues" evidence="1">
    <location>
        <begin position="1"/>
        <end position="17"/>
    </location>
</feature>
<keyword evidence="2" id="KW-0472">Membrane</keyword>
<dbReference type="EMBL" id="LR865381">
    <property type="protein sequence ID" value="CAD2085444.1"/>
    <property type="molecule type" value="Genomic_DNA"/>
</dbReference>
<dbReference type="Proteomes" id="UP000515550">
    <property type="component" value="Chromosome PVBDA_03"/>
</dbReference>
<accession>A0A6V7RWY0</accession>
<feature type="transmembrane region" description="Helical" evidence="2">
    <location>
        <begin position="231"/>
        <end position="248"/>
    </location>
</feature>
<feature type="region of interest" description="Disordered" evidence="1">
    <location>
        <begin position="1"/>
        <end position="221"/>
    </location>
</feature>
<sequence>MDKQALKRRNKLLKKNKERMDILMGISKEKDAEKKEEPKIDNSDNDKKQEDQKLKNSNLDTINEINTSPAKVPNSNITNDIGTSPSQTKDNANEICTDHKEKEKTTSEKNGDKINEKSGDKTSEKNEDKENEKKSDLSENKNASQNPDTLKDKKNGPSNSEKDNIKKGENNLTQGNDKKEKSNLRERHTKEKKHKDIDKTNDNTNKLNNKDDNETKANDNTMPIKIDGKKQIQFIILIICSMLISLLKRKFYDTKKIVYIDKSFINKKMIFRFLNSKFFLIFFSFLYNLLFSLVDIRSYLKKENMTIYQLIENIKNIKKKLKNESEALFFLLNNGSTFSIFFVSIIKSYILFMFLTHLFDDIFHSYSVFTYTPIFQEENIV</sequence>
<evidence type="ECO:0000313" key="4">
    <source>
        <dbReference type="Proteomes" id="UP000515550"/>
    </source>
</evidence>
<dbReference type="AlphaFoldDB" id="A0A6V7RWY0"/>
<name>A0A6V7RWY0_PLAVN</name>
<reference evidence="3 4" key="1">
    <citation type="submission" date="2020-08" db="EMBL/GenBank/DDBJ databases">
        <authorList>
            <person name="Ramaprasad A."/>
        </authorList>
    </citation>
    <scope>NUCLEOTIDE SEQUENCE [LARGE SCALE GENOMIC DNA]</scope>
</reference>
<feature type="compositionally biased region" description="Basic and acidic residues" evidence="1">
    <location>
        <begin position="208"/>
        <end position="217"/>
    </location>
</feature>
<gene>
    <name evidence="3" type="ORF">PVBDA_0301430</name>
</gene>
<keyword evidence="2" id="KW-0812">Transmembrane</keyword>
<evidence type="ECO:0000313" key="3">
    <source>
        <dbReference type="EMBL" id="CAD2085444.1"/>
    </source>
</evidence>
<proteinExistence type="predicted"/>
<feature type="compositionally biased region" description="Basic and acidic residues" evidence="1">
    <location>
        <begin position="96"/>
        <end position="139"/>
    </location>
</feature>
<feature type="compositionally biased region" description="Basic and acidic residues" evidence="1">
    <location>
        <begin position="27"/>
        <end position="54"/>
    </location>
</feature>
<protein>
    <submittedName>
        <fullName evidence="3">Uncharacterized protein</fullName>
    </submittedName>
</protein>
<evidence type="ECO:0000256" key="2">
    <source>
        <dbReference type="SAM" id="Phobius"/>
    </source>
</evidence>
<feature type="compositionally biased region" description="Basic and acidic residues" evidence="1">
    <location>
        <begin position="149"/>
        <end position="169"/>
    </location>
</feature>
<organism evidence="3 4">
    <name type="scientific">Plasmodium vinckei brucechwatti</name>
    <dbReference type="NCBI Taxonomy" id="119398"/>
    <lineage>
        <taxon>Eukaryota</taxon>
        <taxon>Sar</taxon>
        <taxon>Alveolata</taxon>
        <taxon>Apicomplexa</taxon>
        <taxon>Aconoidasida</taxon>
        <taxon>Haemosporida</taxon>
        <taxon>Plasmodiidae</taxon>
        <taxon>Plasmodium</taxon>
        <taxon>Plasmodium (Vinckeia)</taxon>
    </lineage>
</organism>
<feature type="compositionally biased region" description="Basic and acidic residues" evidence="1">
    <location>
        <begin position="176"/>
        <end position="201"/>
    </location>
</feature>
<dbReference type="VEuPathDB" id="PlasmoDB:PVBDA_0301430"/>
<evidence type="ECO:0000256" key="1">
    <source>
        <dbReference type="SAM" id="MobiDB-lite"/>
    </source>
</evidence>
<feature type="compositionally biased region" description="Polar residues" evidence="1">
    <location>
        <begin position="55"/>
        <end position="90"/>
    </location>
</feature>
<feature type="transmembrane region" description="Helical" evidence="2">
    <location>
        <begin position="338"/>
        <end position="359"/>
    </location>
</feature>